<dbReference type="GO" id="GO:0071555">
    <property type="term" value="P:cell wall organization"/>
    <property type="evidence" value="ECO:0007669"/>
    <property type="project" value="UniProtKB-KW"/>
</dbReference>
<name>H3NIK3_9LACT</name>
<evidence type="ECO:0000256" key="4">
    <source>
        <dbReference type="ARBA" id="ARBA00023186"/>
    </source>
</evidence>
<dbReference type="SMART" id="SM01245">
    <property type="entry name" value="Jag_N"/>
    <property type="match status" value="1"/>
</dbReference>
<keyword evidence="3 6" id="KW-0133">Cell shape</keyword>
<dbReference type="CDD" id="cd02644">
    <property type="entry name" value="R3H_jag"/>
    <property type="match status" value="1"/>
</dbReference>
<dbReference type="RefSeq" id="WP_006308719.1">
    <property type="nucleotide sequence ID" value="NZ_JH601133.1"/>
</dbReference>
<dbReference type="InterPro" id="IPR039247">
    <property type="entry name" value="KhpB"/>
</dbReference>
<evidence type="ECO:0000256" key="7">
    <source>
        <dbReference type="SAM" id="MobiDB-lite"/>
    </source>
</evidence>
<gene>
    <name evidence="6" type="primary">khpB</name>
    <name evidence="6" type="synonym">eloR</name>
    <name evidence="9" type="ORF">HMPREF9708_00692</name>
</gene>
<comment type="domain">
    <text evidence="6">Has an N-terminal Jag-N domain and 2 RNA-binding domains (KH and R3H).</text>
</comment>
<comment type="subunit">
    <text evidence="6">Forms a complex with KhpA.</text>
</comment>
<dbReference type="Pfam" id="PF01424">
    <property type="entry name" value="R3H"/>
    <property type="match status" value="1"/>
</dbReference>
<keyword evidence="4 6" id="KW-0143">Chaperone</keyword>
<dbReference type="eggNOG" id="COG1847">
    <property type="taxonomic scope" value="Bacteria"/>
</dbReference>
<feature type="domain" description="R3H" evidence="8">
    <location>
        <begin position="284"/>
        <end position="350"/>
    </location>
</feature>
<evidence type="ECO:0000256" key="6">
    <source>
        <dbReference type="HAMAP-Rule" id="MF_00867"/>
    </source>
</evidence>
<sequence length="350" mass="39240">MLKNAVIRAESVELAIQKGLDQLGITQDQAEIRVISEGKKGFLGFGKQEAVVSITSQSDLSMKEMTRELEKETGRQASSLETVSVKKPSKTADYIKQNNQQREEAAVSLEESDEPVKQAITSRHEDAPQDQASHPVVEPLDSTDNQEDDNQDEVLSAVNSKEVVASKDAEEPLPSSEDELGESTIQPSPEVEEQVASAVEDYPEFDEVCAYLEAVVREYGAESKVHYVASDNQVIFNIETDKSGLVIGKHGRIINSLQILVQTLIHRRNRRRLSVLLNVGDYRDRRLNVLEQMAQRTAEEVLRTKQTMILDPLPAYERKQIHAYLSKVDHISTHSEGKDPNRYLVVDYEA</sequence>
<dbReference type="SMART" id="SM00393">
    <property type="entry name" value="R3H"/>
    <property type="match status" value="1"/>
</dbReference>
<evidence type="ECO:0000256" key="2">
    <source>
        <dbReference type="ARBA" id="ARBA00022884"/>
    </source>
</evidence>
<dbReference type="InterPro" id="IPR038247">
    <property type="entry name" value="Jag_N_dom_sf"/>
</dbReference>
<dbReference type="Gene3D" id="3.30.30.80">
    <property type="entry name" value="probable RNA-binding protein from clostridium symbiosum atcc 14940"/>
    <property type="match status" value="1"/>
</dbReference>
<dbReference type="SUPFAM" id="SSF82708">
    <property type="entry name" value="R3H domain"/>
    <property type="match status" value="1"/>
</dbReference>
<evidence type="ECO:0000313" key="10">
    <source>
        <dbReference type="Proteomes" id="UP000006190"/>
    </source>
</evidence>
<comment type="similarity">
    <text evidence="6">Belongs to the KhpB RNA-binding protein family.</text>
</comment>
<dbReference type="CDD" id="cd02414">
    <property type="entry name" value="KH-II_Jag"/>
    <property type="match status" value="1"/>
</dbReference>
<keyword evidence="5 6" id="KW-0961">Cell wall biogenesis/degradation</keyword>
<dbReference type="Pfam" id="PF14804">
    <property type="entry name" value="Jag_N"/>
    <property type="match status" value="1"/>
</dbReference>
<dbReference type="InterPro" id="IPR009019">
    <property type="entry name" value="KH_sf_prok-type"/>
</dbReference>
<dbReference type="Gene3D" id="3.30.1370.50">
    <property type="entry name" value="R3H-like domain"/>
    <property type="match status" value="1"/>
</dbReference>
<evidence type="ECO:0000259" key="8">
    <source>
        <dbReference type="PROSITE" id="PS51061"/>
    </source>
</evidence>
<dbReference type="PATRIC" id="fig|883113.3.peg.693"/>
<proteinExistence type="inferred from homology"/>
<comment type="subcellular location">
    <subcellularLocation>
        <location evidence="6">Cytoplasm</location>
    </subcellularLocation>
</comment>
<dbReference type="GO" id="GO:0005737">
    <property type="term" value="C:cytoplasm"/>
    <property type="evidence" value="ECO:0007669"/>
    <property type="project" value="UniProtKB-SubCell"/>
</dbReference>
<feature type="region of interest" description="Disordered" evidence="7">
    <location>
        <begin position="70"/>
        <end position="192"/>
    </location>
</feature>
<dbReference type="NCBIfam" id="NF041568">
    <property type="entry name" value="Jag_EloR"/>
    <property type="match status" value="1"/>
</dbReference>
<comment type="caution">
    <text evidence="9">The sequence shown here is derived from an EMBL/GenBank/DDBJ whole genome shotgun (WGS) entry which is preliminary data.</text>
</comment>
<dbReference type="HOGENOM" id="CLU_042512_0_0_9"/>
<dbReference type="AlphaFoldDB" id="H3NIK3"/>
<protein>
    <recommendedName>
        <fullName evidence="6">RNA-binding protein KhpB</fullName>
    </recommendedName>
    <alternativeName>
        <fullName evidence="6">RNA-binding protein EloR</fullName>
    </alternativeName>
</protein>
<dbReference type="PANTHER" id="PTHR35800:SF1">
    <property type="entry name" value="RNA-BINDING PROTEIN KHPB"/>
    <property type="match status" value="1"/>
</dbReference>
<dbReference type="PANTHER" id="PTHR35800">
    <property type="entry name" value="PROTEIN JAG"/>
    <property type="match status" value="1"/>
</dbReference>
<comment type="caution">
    <text evidence="6">Lacks conserved residue(s) required for the propagation of feature annotation.</text>
</comment>
<dbReference type="InterPro" id="IPR032782">
    <property type="entry name" value="KhpB_N"/>
</dbReference>
<evidence type="ECO:0000313" key="9">
    <source>
        <dbReference type="EMBL" id="EHR37513.1"/>
    </source>
</evidence>
<dbReference type="GO" id="GO:0008360">
    <property type="term" value="P:regulation of cell shape"/>
    <property type="evidence" value="ECO:0007669"/>
    <property type="project" value="UniProtKB-KW"/>
</dbReference>
<dbReference type="Proteomes" id="UP000006190">
    <property type="component" value="Unassembled WGS sequence"/>
</dbReference>
<accession>H3NIK3</accession>
<dbReference type="InterPro" id="IPR034079">
    <property type="entry name" value="R3H_KhpB"/>
</dbReference>
<dbReference type="OrthoDB" id="9794483at2"/>
<dbReference type="Pfam" id="PF13083">
    <property type="entry name" value="KH_KhpA-B"/>
    <property type="match status" value="1"/>
</dbReference>
<dbReference type="Gene3D" id="3.30.300.20">
    <property type="match status" value="1"/>
</dbReference>
<organism evidence="9 10">
    <name type="scientific">Facklamia languida CCUG 37842</name>
    <dbReference type="NCBI Taxonomy" id="883113"/>
    <lineage>
        <taxon>Bacteria</taxon>
        <taxon>Bacillati</taxon>
        <taxon>Bacillota</taxon>
        <taxon>Bacilli</taxon>
        <taxon>Lactobacillales</taxon>
        <taxon>Aerococcaceae</taxon>
        <taxon>Facklamia</taxon>
    </lineage>
</organism>
<keyword evidence="10" id="KW-1185">Reference proteome</keyword>
<comment type="function">
    <text evidence="6">A probable RNA chaperone. Forms a complex with KhpA which binds to cellular RNA and controls its expression. Plays a role in peptidoglycan (PG) homeostasis and cell length regulation.</text>
</comment>
<dbReference type="PROSITE" id="PS51061">
    <property type="entry name" value="R3H"/>
    <property type="match status" value="1"/>
</dbReference>
<dbReference type="SUPFAM" id="SSF54814">
    <property type="entry name" value="Prokaryotic type KH domain (KH-domain type II)"/>
    <property type="match status" value="1"/>
</dbReference>
<dbReference type="EMBL" id="AGEG01000006">
    <property type="protein sequence ID" value="EHR37513.1"/>
    <property type="molecule type" value="Genomic_DNA"/>
</dbReference>
<keyword evidence="1 6" id="KW-0963">Cytoplasm</keyword>
<reference evidence="9 10" key="1">
    <citation type="submission" date="2012-01" db="EMBL/GenBank/DDBJ databases">
        <title>The Genome Sequence of Facklamia languida CCUG 37842.</title>
        <authorList>
            <consortium name="The Broad Institute Genome Sequencing Platform"/>
            <person name="Earl A."/>
            <person name="Ward D."/>
            <person name="Feldgarden M."/>
            <person name="Gevers D."/>
            <person name="Huys G."/>
            <person name="Young S.K."/>
            <person name="Zeng Q."/>
            <person name="Gargeya S."/>
            <person name="Fitzgerald M."/>
            <person name="Haas B."/>
            <person name="Abouelleil A."/>
            <person name="Alvarado L."/>
            <person name="Arachchi H.M."/>
            <person name="Berlin A."/>
            <person name="Chapman S.B."/>
            <person name="Gearin G."/>
            <person name="Goldberg J."/>
            <person name="Griggs A."/>
            <person name="Gujja S."/>
            <person name="Hansen M."/>
            <person name="Heiman D."/>
            <person name="Howarth C."/>
            <person name="Larimer J."/>
            <person name="Lui A."/>
            <person name="MacDonald P.J.P."/>
            <person name="McCowen C."/>
            <person name="Montmayeur A."/>
            <person name="Murphy C."/>
            <person name="Neiman D."/>
            <person name="Pearson M."/>
            <person name="Priest M."/>
            <person name="Roberts A."/>
            <person name="Saif S."/>
            <person name="Shea T."/>
            <person name="Sisk P."/>
            <person name="Stolte C."/>
            <person name="Sykes S."/>
            <person name="Wortman J."/>
            <person name="Nusbaum C."/>
            <person name="Birren B."/>
        </authorList>
    </citation>
    <scope>NUCLEOTIDE SEQUENCE [LARGE SCALE GENOMIC DNA]</scope>
    <source>
        <strain evidence="9 10">CCUG 37842</strain>
    </source>
</reference>
<dbReference type="InterPro" id="IPR038008">
    <property type="entry name" value="Jag_KH"/>
</dbReference>
<evidence type="ECO:0000256" key="5">
    <source>
        <dbReference type="ARBA" id="ARBA00023316"/>
    </source>
</evidence>
<dbReference type="InterPro" id="IPR036867">
    <property type="entry name" value="R3H_dom_sf"/>
</dbReference>
<keyword evidence="2 6" id="KW-0694">RNA-binding</keyword>
<dbReference type="STRING" id="883113.HMPREF9708_00692"/>
<dbReference type="GO" id="GO:0003723">
    <property type="term" value="F:RNA binding"/>
    <property type="evidence" value="ECO:0007669"/>
    <property type="project" value="UniProtKB-UniRule"/>
</dbReference>
<evidence type="ECO:0000256" key="3">
    <source>
        <dbReference type="ARBA" id="ARBA00022960"/>
    </source>
</evidence>
<dbReference type="HAMAP" id="MF_00867">
    <property type="entry name" value="KhpB"/>
    <property type="match status" value="1"/>
</dbReference>
<dbReference type="InterPro" id="IPR015946">
    <property type="entry name" value="KH_dom-like_a/b"/>
</dbReference>
<evidence type="ECO:0000256" key="1">
    <source>
        <dbReference type="ARBA" id="ARBA00022490"/>
    </source>
</evidence>
<dbReference type="InterPro" id="IPR001374">
    <property type="entry name" value="R3H_dom"/>
</dbReference>
<dbReference type="GO" id="GO:0009252">
    <property type="term" value="P:peptidoglycan biosynthetic process"/>
    <property type="evidence" value="ECO:0007669"/>
    <property type="project" value="UniProtKB-UniRule"/>
</dbReference>